<dbReference type="Proteomes" id="UP000235786">
    <property type="component" value="Unassembled WGS sequence"/>
</dbReference>
<dbReference type="AlphaFoldDB" id="A0A2J6SAB1"/>
<proteinExistence type="predicted"/>
<evidence type="ECO:0000313" key="2">
    <source>
        <dbReference type="EMBL" id="PMD47692.1"/>
    </source>
</evidence>
<sequence>MATFEYTRLPSSTHNLRFVCVLPDEAHAIVRCDMYTWISDNLPERTYRALSYTWGDDASKVPIILNGKEFLVTANLEDALRHLRSASFREEDQELPLWIDAVCINQEDSDERDSQVRRMRSIYEQADHVIIWLGKYNEPTDGRFKIDLRRWGIGEVEDNSEVMARAAFVLALLLKEKANPAKPTSEISVRLEDYIHANNMQAWAQLSRLFNRPWFERLWIIQELAVSRQAIVLWGNLRIAWPTLEKAAKFILRPGNAVLSLHIQKLFPLLGAHRITQVALQSMLNVDTKNILTVLHNTQNTKCSDSRDRLFAILGVVDDTEDVDIDYSIPVTKVYTRWAQKRIKRLNTLDILSACADSSRGGDLPSWVPDLRRPFGQDRILWNHSQTSVKRYWDFLPSRFSMGRKHPLECTHLSFSQDGLGLSIDGEFLGKIEALSQVADVVTDLRDPADLTTRLRNIVDLWSVNSIPMLSNNFRDALLRDFMPFKPSNFELERAYDAWCEYNGTPKGIQSNVPPNVNQSRQETAMRDFERALFPRVHNCQMFKIARKDDYSPKVGGIVGGNCGAEIGDELWRLRGGLTPFILRRLSTAPNAEHRLISPCYLTGHMYPQSSSAEVLVTLV</sequence>
<dbReference type="InterPro" id="IPR052895">
    <property type="entry name" value="HetReg/Transcr_Mod"/>
</dbReference>
<evidence type="ECO:0000259" key="1">
    <source>
        <dbReference type="Pfam" id="PF06985"/>
    </source>
</evidence>
<dbReference type="PANTHER" id="PTHR24148">
    <property type="entry name" value="ANKYRIN REPEAT DOMAIN-CONTAINING PROTEIN 39 HOMOLOG-RELATED"/>
    <property type="match status" value="1"/>
</dbReference>
<dbReference type="PANTHER" id="PTHR24148:SF64">
    <property type="entry name" value="HETEROKARYON INCOMPATIBILITY DOMAIN-CONTAINING PROTEIN"/>
    <property type="match status" value="1"/>
</dbReference>
<dbReference type="EMBL" id="KZ613938">
    <property type="protein sequence ID" value="PMD47692.1"/>
    <property type="molecule type" value="Genomic_DNA"/>
</dbReference>
<reference evidence="2 3" key="1">
    <citation type="submission" date="2016-04" db="EMBL/GenBank/DDBJ databases">
        <title>A degradative enzymes factory behind the ericoid mycorrhizal symbiosis.</title>
        <authorList>
            <consortium name="DOE Joint Genome Institute"/>
            <person name="Martino E."/>
            <person name="Morin E."/>
            <person name="Grelet G."/>
            <person name="Kuo A."/>
            <person name="Kohler A."/>
            <person name="Daghino S."/>
            <person name="Barry K."/>
            <person name="Choi C."/>
            <person name="Cichocki N."/>
            <person name="Clum A."/>
            <person name="Copeland A."/>
            <person name="Hainaut M."/>
            <person name="Haridas S."/>
            <person name="Labutti K."/>
            <person name="Lindquist E."/>
            <person name="Lipzen A."/>
            <person name="Khouja H.-R."/>
            <person name="Murat C."/>
            <person name="Ohm R."/>
            <person name="Olson A."/>
            <person name="Spatafora J."/>
            <person name="Veneault-Fourrey C."/>
            <person name="Henrissat B."/>
            <person name="Grigoriev I."/>
            <person name="Martin F."/>
            <person name="Perotto S."/>
        </authorList>
    </citation>
    <scope>NUCLEOTIDE SEQUENCE [LARGE SCALE GENOMIC DNA]</scope>
    <source>
        <strain evidence="2 3">F</strain>
    </source>
</reference>
<evidence type="ECO:0000313" key="3">
    <source>
        <dbReference type="Proteomes" id="UP000235786"/>
    </source>
</evidence>
<keyword evidence="3" id="KW-1185">Reference proteome</keyword>
<accession>A0A2J6SAB1</accession>
<name>A0A2J6SAB1_HYAVF</name>
<dbReference type="Pfam" id="PF06985">
    <property type="entry name" value="HET"/>
    <property type="match status" value="1"/>
</dbReference>
<dbReference type="OrthoDB" id="5416609at2759"/>
<feature type="domain" description="Heterokaryon incompatibility" evidence="1">
    <location>
        <begin position="47"/>
        <end position="223"/>
    </location>
</feature>
<protein>
    <submittedName>
        <fullName evidence="2">HET-domain-containing protein</fullName>
    </submittedName>
</protein>
<dbReference type="InterPro" id="IPR010730">
    <property type="entry name" value="HET"/>
</dbReference>
<organism evidence="2 3">
    <name type="scientific">Hyaloscypha variabilis (strain UAMH 11265 / GT02V1 / F)</name>
    <name type="common">Meliniomyces variabilis</name>
    <dbReference type="NCBI Taxonomy" id="1149755"/>
    <lineage>
        <taxon>Eukaryota</taxon>
        <taxon>Fungi</taxon>
        <taxon>Dikarya</taxon>
        <taxon>Ascomycota</taxon>
        <taxon>Pezizomycotina</taxon>
        <taxon>Leotiomycetes</taxon>
        <taxon>Helotiales</taxon>
        <taxon>Hyaloscyphaceae</taxon>
        <taxon>Hyaloscypha</taxon>
        <taxon>Hyaloscypha variabilis</taxon>
    </lineage>
</organism>
<gene>
    <name evidence="2" type="ORF">L207DRAFT_506664</name>
</gene>